<dbReference type="PANTHER" id="PTHR33295:SF7">
    <property type="entry name" value="ATPASE"/>
    <property type="match status" value="1"/>
</dbReference>
<gene>
    <name evidence="3" type="ordered locus">Cvib_0613</name>
</gene>
<dbReference type="STRING" id="290318.Cvib_0613"/>
<feature type="domain" description="DUF4143" evidence="2">
    <location>
        <begin position="228"/>
        <end position="398"/>
    </location>
</feature>
<dbReference type="Pfam" id="PF13173">
    <property type="entry name" value="AAA_14"/>
    <property type="match status" value="1"/>
</dbReference>
<dbReference type="AlphaFoldDB" id="A4SDS6"/>
<dbReference type="KEGG" id="pvi:Cvib_0613"/>
<evidence type="ECO:0000259" key="2">
    <source>
        <dbReference type="Pfam" id="PF13635"/>
    </source>
</evidence>
<evidence type="ECO:0000259" key="1">
    <source>
        <dbReference type="Pfam" id="PF13173"/>
    </source>
</evidence>
<dbReference type="InterPro" id="IPR025420">
    <property type="entry name" value="DUF4143"/>
</dbReference>
<dbReference type="HOGENOM" id="CLU_047370_0_0_10"/>
<organism evidence="3">
    <name type="scientific">Chlorobium phaeovibrioides (strain DSM 265 / 1930)</name>
    <name type="common">Prosthecochloris vibrioformis (strain DSM 265)</name>
    <dbReference type="NCBI Taxonomy" id="290318"/>
    <lineage>
        <taxon>Bacteria</taxon>
        <taxon>Pseudomonadati</taxon>
        <taxon>Chlorobiota</taxon>
        <taxon>Chlorobiia</taxon>
        <taxon>Chlorobiales</taxon>
        <taxon>Chlorobiaceae</taxon>
        <taxon>Chlorobium/Pelodictyon group</taxon>
        <taxon>Chlorobium</taxon>
    </lineage>
</organism>
<dbReference type="PANTHER" id="PTHR33295">
    <property type="entry name" value="ATPASE"/>
    <property type="match status" value="1"/>
</dbReference>
<evidence type="ECO:0008006" key="4">
    <source>
        <dbReference type="Google" id="ProtNLM"/>
    </source>
</evidence>
<dbReference type="OrthoDB" id="9801840at2"/>
<dbReference type="Pfam" id="PF13635">
    <property type="entry name" value="DUF4143"/>
    <property type="match status" value="1"/>
</dbReference>
<dbReference type="InterPro" id="IPR041682">
    <property type="entry name" value="AAA_14"/>
</dbReference>
<dbReference type="Gene3D" id="3.40.50.300">
    <property type="entry name" value="P-loop containing nucleotide triphosphate hydrolases"/>
    <property type="match status" value="1"/>
</dbReference>
<evidence type="ECO:0000313" key="3">
    <source>
        <dbReference type="EMBL" id="ABP36635.1"/>
    </source>
</evidence>
<dbReference type="SUPFAM" id="SSF52540">
    <property type="entry name" value="P-loop containing nucleoside triphosphate hydrolases"/>
    <property type="match status" value="1"/>
</dbReference>
<sequence length="462" mass="51202">MFSRQVVEEIKNWYNRKERKPLVIRGARQVGKTTAVRLAASQLSVDLVEINLERHPELDGLFRLYRLDELLFNFALISGREVGPDRRLILFLDEAQATPAAYSCLRYFYEEMPGLAVVLTGSLLDQVLDDDKLATPVGRVEHCYMGPLGFDEFLSATGQQSALAAIGMLRPGNMHLVPDSLHEELLGLVRRYTLIGGMPYCVRLATGTGVDHAEIVRYQTMLVQAYKDDFAKYAGSLNALKLNAFFSGMIAGVGRQFSHKMANDIAGATSGDYRQLNAAIESFQEARLFHRVLHSVADAVPLGGALKPRMSKFLFVDIGLLLAAQGIQPQAVMGLPLELSGRGVLAEQFVGQQLLNLRPGYVDPSLYYWHPPKSEGQAEIDFLFESGNRIYPVEVKSGERGSIKSLHSFMLKKHASLAVRVSSLKPSLQQLIAKSGGQQQPFTLIDLPFYLVNQLDRFLAGS</sequence>
<proteinExistence type="predicted"/>
<dbReference type="EMBL" id="CP000607">
    <property type="protein sequence ID" value="ABP36635.1"/>
    <property type="molecule type" value="Genomic_DNA"/>
</dbReference>
<name>A4SDS6_CHLPM</name>
<feature type="domain" description="AAA" evidence="1">
    <location>
        <begin position="19"/>
        <end position="154"/>
    </location>
</feature>
<protein>
    <recommendedName>
        <fullName evidence="4">ATP-binding protein</fullName>
    </recommendedName>
</protein>
<dbReference type="eggNOG" id="COG1373">
    <property type="taxonomic scope" value="Bacteria"/>
</dbReference>
<reference evidence="3" key="1">
    <citation type="submission" date="2007-03" db="EMBL/GenBank/DDBJ databases">
        <title>Complete sequence of Prosthecochloris vibrioformis DSM 265.</title>
        <authorList>
            <consortium name="US DOE Joint Genome Institute"/>
            <person name="Copeland A."/>
            <person name="Lucas S."/>
            <person name="Lapidus A."/>
            <person name="Barry K."/>
            <person name="Detter J.C."/>
            <person name="Glavina del Rio T."/>
            <person name="Hammon N."/>
            <person name="Israni S."/>
            <person name="Pitluck S."/>
            <person name="Schmutz J."/>
            <person name="Larimer F."/>
            <person name="Land M."/>
            <person name="Hauser L."/>
            <person name="Mikhailova N."/>
            <person name="Li T."/>
            <person name="Overmann J."/>
            <person name="Schuster S.C."/>
            <person name="Bryant D.A."/>
            <person name="Richardson P."/>
        </authorList>
    </citation>
    <scope>NUCLEOTIDE SEQUENCE [LARGE SCALE GENOMIC DNA]</scope>
    <source>
        <strain evidence="3">DSM 265</strain>
    </source>
</reference>
<accession>A4SDS6</accession>
<dbReference type="InterPro" id="IPR027417">
    <property type="entry name" value="P-loop_NTPase"/>
</dbReference>